<comment type="caution">
    <text evidence="2">The sequence shown here is derived from an EMBL/GenBank/DDBJ whole genome shotgun (WGS) entry which is preliminary data.</text>
</comment>
<gene>
    <name evidence="2" type="ORF">BFP76_00920</name>
</gene>
<accession>A0A2G5K945</accession>
<dbReference type="Proteomes" id="UP000231516">
    <property type="component" value="Unassembled WGS sequence"/>
</dbReference>
<dbReference type="RefSeq" id="WP_133117391.1">
    <property type="nucleotide sequence ID" value="NZ_MDGM01000011.1"/>
</dbReference>
<keyword evidence="1" id="KW-0812">Transmembrane</keyword>
<name>A0A2G5K945_9RHOB</name>
<feature type="transmembrane region" description="Helical" evidence="1">
    <location>
        <begin position="247"/>
        <end position="272"/>
    </location>
</feature>
<keyword evidence="1" id="KW-0472">Membrane</keyword>
<protein>
    <submittedName>
        <fullName evidence="2">Uncharacterized protein</fullName>
    </submittedName>
</protein>
<keyword evidence="3" id="KW-1185">Reference proteome</keyword>
<evidence type="ECO:0000313" key="2">
    <source>
        <dbReference type="EMBL" id="PIB25194.1"/>
    </source>
</evidence>
<sequence>MALIYRSFLLGLTGFPFVAIIRFFYEIVWGIGTAIISAVIIVLAMVVPPLALLLIVPFAVYMCAIMIGALRPILTMVQYPSEFSFGLIMQQIMPMTLLRLAGYLLLLVLVALGLVGFFGLEYIVSVFERMNDETKFTQDDERFFIIAIVAFYLGMFLVESILAVPTAASAYASGEEGAHMPSTFGLGYRWPMIFVLFVVWEVMLLILLGVGVTFFSDGLSVEALRGFFASYFDYSADQFTPTTQSPVVYIICFIVYYYMRISFWAGTCGAAFREKMLIDGNVAAQTRPDPIAAAQKQEERITDIRALRQQRMNKD</sequence>
<feature type="transmembrane region" description="Helical" evidence="1">
    <location>
        <begin position="143"/>
        <end position="172"/>
    </location>
</feature>
<proteinExistence type="predicted"/>
<evidence type="ECO:0000313" key="3">
    <source>
        <dbReference type="Proteomes" id="UP000231516"/>
    </source>
</evidence>
<feature type="transmembrane region" description="Helical" evidence="1">
    <location>
        <begin position="6"/>
        <end position="25"/>
    </location>
</feature>
<feature type="transmembrane region" description="Helical" evidence="1">
    <location>
        <begin position="193"/>
        <end position="215"/>
    </location>
</feature>
<dbReference type="EMBL" id="MDGM01000011">
    <property type="protein sequence ID" value="PIB25194.1"/>
    <property type="molecule type" value="Genomic_DNA"/>
</dbReference>
<reference evidence="2 3" key="1">
    <citation type="submission" date="2016-08" db="EMBL/GenBank/DDBJ databases">
        <title>Draft genome of Amylibacter sp. strain 4G11.</title>
        <authorList>
            <person name="Wong S.-K."/>
            <person name="Hamasaki K."/>
            <person name="Yoshizawa S."/>
        </authorList>
    </citation>
    <scope>NUCLEOTIDE SEQUENCE [LARGE SCALE GENOMIC DNA]</scope>
    <source>
        <strain evidence="2 3">4G11</strain>
    </source>
</reference>
<feature type="transmembrane region" description="Helical" evidence="1">
    <location>
        <begin position="100"/>
        <end position="123"/>
    </location>
</feature>
<keyword evidence="1" id="KW-1133">Transmembrane helix</keyword>
<evidence type="ECO:0000256" key="1">
    <source>
        <dbReference type="SAM" id="Phobius"/>
    </source>
</evidence>
<dbReference type="AlphaFoldDB" id="A0A2G5K945"/>
<organism evidence="2 3">
    <name type="scientific">Paramylibacter kogurei</name>
    <dbReference type="NCBI Taxonomy" id="1889778"/>
    <lineage>
        <taxon>Bacteria</taxon>
        <taxon>Pseudomonadati</taxon>
        <taxon>Pseudomonadota</taxon>
        <taxon>Alphaproteobacteria</taxon>
        <taxon>Rhodobacterales</taxon>
        <taxon>Paracoccaceae</taxon>
        <taxon>Paramylibacter</taxon>
    </lineage>
</organism>
<feature type="transmembrane region" description="Helical" evidence="1">
    <location>
        <begin position="32"/>
        <end position="52"/>
    </location>
</feature>